<evidence type="ECO:0000256" key="10">
    <source>
        <dbReference type="ARBA" id="ARBA00022989"/>
    </source>
</evidence>
<comment type="similarity">
    <text evidence="4">Belongs to the MAPEG family.</text>
</comment>
<evidence type="ECO:0000256" key="11">
    <source>
        <dbReference type="ARBA" id="ARBA00022990"/>
    </source>
</evidence>
<evidence type="ECO:0000313" key="18">
    <source>
        <dbReference type="EMBL" id="KAK0162287.1"/>
    </source>
</evidence>
<evidence type="ECO:0000256" key="1">
    <source>
        <dbReference type="ARBA" id="ARBA00003701"/>
    </source>
</evidence>
<keyword evidence="7 17" id="KW-0812">Transmembrane</keyword>
<evidence type="ECO:0000256" key="17">
    <source>
        <dbReference type="SAM" id="Phobius"/>
    </source>
</evidence>
<dbReference type="GO" id="GO:0005741">
    <property type="term" value="C:mitochondrial outer membrane"/>
    <property type="evidence" value="ECO:0007669"/>
    <property type="project" value="UniProtKB-SubCell"/>
</dbReference>
<evidence type="ECO:0000256" key="4">
    <source>
        <dbReference type="ARBA" id="ARBA00010459"/>
    </source>
</evidence>
<evidence type="ECO:0000256" key="8">
    <source>
        <dbReference type="ARBA" id="ARBA00022787"/>
    </source>
</evidence>
<evidence type="ECO:0000256" key="2">
    <source>
        <dbReference type="ARBA" id="ARBA00004294"/>
    </source>
</evidence>
<comment type="catalytic activity">
    <reaction evidence="16">
        <text>RX + glutathione = an S-substituted glutathione + a halide anion + H(+)</text>
        <dbReference type="Rhea" id="RHEA:16437"/>
        <dbReference type="ChEBI" id="CHEBI:15378"/>
        <dbReference type="ChEBI" id="CHEBI:16042"/>
        <dbReference type="ChEBI" id="CHEBI:17792"/>
        <dbReference type="ChEBI" id="CHEBI:57925"/>
        <dbReference type="ChEBI" id="CHEBI:90779"/>
        <dbReference type="EC" id="2.5.1.18"/>
    </reaction>
    <physiologicalReaction direction="left-to-right" evidence="16">
        <dbReference type="Rhea" id="RHEA:16438"/>
    </physiologicalReaction>
</comment>
<comment type="subunit">
    <text evidence="14">Homotrimer; The trimer binds only one molecule of glutathione.</text>
</comment>
<evidence type="ECO:0000256" key="16">
    <source>
        <dbReference type="ARBA" id="ARBA00049385"/>
    </source>
</evidence>
<keyword evidence="12" id="KW-0496">Mitochondrion</keyword>
<dbReference type="PANTHER" id="PTHR10689">
    <property type="entry name" value="MICROSOMAL GLUTATHIONE S-TRANSFERASE 1"/>
    <property type="match status" value="1"/>
</dbReference>
<organism evidence="18 19">
    <name type="scientific">Microctonus hyperodae</name>
    <name type="common">Parasitoid wasp</name>
    <dbReference type="NCBI Taxonomy" id="165561"/>
    <lineage>
        <taxon>Eukaryota</taxon>
        <taxon>Metazoa</taxon>
        <taxon>Ecdysozoa</taxon>
        <taxon>Arthropoda</taxon>
        <taxon>Hexapoda</taxon>
        <taxon>Insecta</taxon>
        <taxon>Pterygota</taxon>
        <taxon>Neoptera</taxon>
        <taxon>Endopterygota</taxon>
        <taxon>Hymenoptera</taxon>
        <taxon>Apocrita</taxon>
        <taxon>Ichneumonoidea</taxon>
        <taxon>Braconidae</taxon>
        <taxon>Euphorinae</taxon>
        <taxon>Microctonus</taxon>
    </lineage>
</organism>
<dbReference type="GO" id="GO:0005789">
    <property type="term" value="C:endoplasmic reticulum membrane"/>
    <property type="evidence" value="ECO:0007669"/>
    <property type="project" value="UniProtKB-SubCell"/>
</dbReference>
<comment type="caution">
    <text evidence="18">The sequence shown here is derived from an EMBL/GenBank/DDBJ whole genome shotgun (WGS) entry which is preliminary data.</text>
</comment>
<protein>
    <recommendedName>
        <fullName evidence="15">Microsomal glutathione S-transferase 1</fullName>
        <ecNumber evidence="5">2.5.1.18</ecNumber>
    </recommendedName>
</protein>
<gene>
    <name evidence="18" type="ORF">PV327_008636</name>
</gene>
<accession>A0AA39F3J8</accession>
<sequence length="180" mass="20571">MISINLNTNDLANLHVFAWWGTIIVLKLLAMVPLIGRQRYNKRIFISPEDTKILRGSKAGCVDEDIERVRRAHLNDLENILPWAISTALWLTTSPDPATASFFIKSFCISRIIHTIVYAVIVIPQPARFLAYGAGYLITIYQSIETIHHYINKTDDNANNIQRWSTDINIRFSDKTSAKR</sequence>
<evidence type="ECO:0000256" key="6">
    <source>
        <dbReference type="ARBA" id="ARBA00022679"/>
    </source>
</evidence>
<evidence type="ECO:0000256" key="3">
    <source>
        <dbReference type="ARBA" id="ARBA00004477"/>
    </source>
</evidence>
<comment type="subcellular location">
    <subcellularLocation>
        <location evidence="3">Endoplasmic reticulum membrane</location>
        <topology evidence="3">Multi-pass membrane protein</topology>
    </subcellularLocation>
    <subcellularLocation>
        <location evidence="2">Mitochondrion outer membrane</location>
    </subcellularLocation>
</comment>
<evidence type="ECO:0000256" key="9">
    <source>
        <dbReference type="ARBA" id="ARBA00022824"/>
    </source>
</evidence>
<evidence type="ECO:0000256" key="5">
    <source>
        <dbReference type="ARBA" id="ARBA00012452"/>
    </source>
</evidence>
<dbReference type="EC" id="2.5.1.18" evidence="5"/>
<evidence type="ECO:0000256" key="13">
    <source>
        <dbReference type="ARBA" id="ARBA00023136"/>
    </source>
</evidence>
<dbReference type="InterPro" id="IPR023352">
    <property type="entry name" value="MAPEG-like_dom_sf"/>
</dbReference>
<keyword evidence="9" id="KW-0256">Endoplasmic reticulum</keyword>
<proteinExistence type="inferred from homology"/>
<dbReference type="PANTHER" id="PTHR10689:SF6">
    <property type="entry name" value="MICROSOMAL GLUTATHIONE S-TRANSFERASE 1"/>
    <property type="match status" value="1"/>
</dbReference>
<keyword evidence="6" id="KW-0808">Transferase</keyword>
<dbReference type="InterPro" id="IPR040162">
    <property type="entry name" value="MGST1-like"/>
</dbReference>
<keyword evidence="10 17" id="KW-1133">Transmembrane helix</keyword>
<keyword evidence="13 17" id="KW-0472">Membrane</keyword>
<keyword evidence="8" id="KW-1000">Mitochondrion outer membrane</keyword>
<evidence type="ECO:0000313" key="19">
    <source>
        <dbReference type="Proteomes" id="UP001168972"/>
    </source>
</evidence>
<keyword evidence="11" id="KW-0007">Acetylation</keyword>
<comment type="function">
    <text evidence="1">Conjugation of reduced glutathione to a wide number of exogenous and endogenous hydrophobic electrophiles.</text>
</comment>
<dbReference type="EMBL" id="JAQQBR010001834">
    <property type="protein sequence ID" value="KAK0162287.1"/>
    <property type="molecule type" value="Genomic_DNA"/>
</dbReference>
<evidence type="ECO:0000256" key="12">
    <source>
        <dbReference type="ARBA" id="ARBA00023128"/>
    </source>
</evidence>
<dbReference type="Gene3D" id="1.20.120.550">
    <property type="entry name" value="Membrane associated eicosanoid/glutathione metabolism-like domain"/>
    <property type="match status" value="1"/>
</dbReference>
<dbReference type="AlphaFoldDB" id="A0AA39F3J8"/>
<dbReference type="SUPFAM" id="SSF161084">
    <property type="entry name" value="MAPEG domain-like"/>
    <property type="match status" value="1"/>
</dbReference>
<evidence type="ECO:0000256" key="7">
    <source>
        <dbReference type="ARBA" id="ARBA00022692"/>
    </source>
</evidence>
<reference evidence="18" key="1">
    <citation type="journal article" date="2023" name="bioRxiv">
        <title>Scaffold-level genome assemblies of two parasitoid biocontrol wasps reveal the parthenogenesis mechanism and an associated novel virus.</title>
        <authorList>
            <person name="Inwood S."/>
            <person name="Skelly J."/>
            <person name="Guhlin J."/>
            <person name="Harrop T."/>
            <person name="Goldson S."/>
            <person name="Dearden P."/>
        </authorList>
    </citation>
    <scope>NUCLEOTIDE SEQUENCE</scope>
    <source>
        <strain evidence="18">Lincoln</strain>
        <tissue evidence="18">Whole body</tissue>
    </source>
</reference>
<name>A0AA39F3J8_MICHY</name>
<evidence type="ECO:0000256" key="14">
    <source>
        <dbReference type="ARBA" id="ARBA00038540"/>
    </source>
</evidence>
<dbReference type="Pfam" id="PF01124">
    <property type="entry name" value="MAPEG"/>
    <property type="match status" value="1"/>
</dbReference>
<reference evidence="18" key="2">
    <citation type="submission" date="2023-03" db="EMBL/GenBank/DDBJ databases">
        <authorList>
            <person name="Inwood S.N."/>
            <person name="Skelly J.G."/>
            <person name="Guhlin J."/>
            <person name="Harrop T.W.R."/>
            <person name="Goldson S.G."/>
            <person name="Dearden P.K."/>
        </authorList>
    </citation>
    <scope>NUCLEOTIDE SEQUENCE</scope>
    <source>
        <strain evidence="18">Lincoln</strain>
        <tissue evidence="18">Whole body</tissue>
    </source>
</reference>
<keyword evidence="19" id="KW-1185">Reference proteome</keyword>
<dbReference type="Proteomes" id="UP001168972">
    <property type="component" value="Unassembled WGS sequence"/>
</dbReference>
<dbReference type="GO" id="GO:0004364">
    <property type="term" value="F:glutathione transferase activity"/>
    <property type="evidence" value="ECO:0007669"/>
    <property type="project" value="UniProtKB-EC"/>
</dbReference>
<dbReference type="InterPro" id="IPR001129">
    <property type="entry name" value="Membr-assoc_MAPEG"/>
</dbReference>
<evidence type="ECO:0000256" key="15">
    <source>
        <dbReference type="ARBA" id="ARBA00039397"/>
    </source>
</evidence>
<feature type="transmembrane region" description="Helical" evidence="17">
    <location>
        <begin position="17"/>
        <end position="36"/>
    </location>
</feature>